<dbReference type="AlphaFoldDB" id="A0A5J5IP90"/>
<evidence type="ECO:0000313" key="1">
    <source>
        <dbReference type="EMBL" id="KAA9042143.1"/>
    </source>
</evidence>
<reference evidence="1 2" key="1">
    <citation type="submission" date="2019-09" db="EMBL/GenBank/DDBJ databases">
        <title>Draft genome sequence of Ginsengibacter sp. BR5-29.</title>
        <authorList>
            <person name="Im W.-T."/>
        </authorList>
    </citation>
    <scope>NUCLEOTIDE SEQUENCE [LARGE SCALE GENOMIC DNA]</scope>
    <source>
        <strain evidence="1 2">BR5-29</strain>
    </source>
</reference>
<comment type="caution">
    <text evidence="1">The sequence shown here is derived from an EMBL/GenBank/DDBJ whole genome shotgun (WGS) entry which is preliminary data.</text>
</comment>
<gene>
    <name evidence="1" type="ORF">FW778_09040</name>
</gene>
<sequence>MIKLFAVFSCLLMFSIGCKKKETAPKAVVPTMSFVADGQNVQYSGDPTGSSEFIGIGLYTYGGSATNTNYVISGGVSNTNYMMLGLVGSHPLTKDNAGTATFTNFNFVRNGESYTCTGNCKFTLTVSADNLLSGTFSGAFYSTSNVELTVNNGIFQNVANTQ</sequence>
<accession>A0A5J5IP90</accession>
<evidence type="ECO:0000313" key="2">
    <source>
        <dbReference type="Proteomes" id="UP000326903"/>
    </source>
</evidence>
<evidence type="ECO:0008006" key="3">
    <source>
        <dbReference type="Google" id="ProtNLM"/>
    </source>
</evidence>
<organism evidence="1 2">
    <name type="scientific">Ginsengibacter hankyongi</name>
    <dbReference type="NCBI Taxonomy" id="2607284"/>
    <lineage>
        <taxon>Bacteria</taxon>
        <taxon>Pseudomonadati</taxon>
        <taxon>Bacteroidota</taxon>
        <taxon>Chitinophagia</taxon>
        <taxon>Chitinophagales</taxon>
        <taxon>Chitinophagaceae</taxon>
        <taxon>Ginsengibacter</taxon>
    </lineage>
</organism>
<dbReference type="PROSITE" id="PS51257">
    <property type="entry name" value="PROKAR_LIPOPROTEIN"/>
    <property type="match status" value="1"/>
</dbReference>
<dbReference type="RefSeq" id="WP_150414272.1">
    <property type="nucleotide sequence ID" value="NZ_VYQF01000001.1"/>
</dbReference>
<name>A0A5J5IP90_9BACT</name>
<dbReference type="EMBL" id="VYQF01000001">
    <property type="protein sequence ID" value="KAA9042143.1"/>
    <property type="molecule type" value="Genomic_DNA"/>
</dbReference>
<protein>
    <recommendedName>
        <fullName evidence="3">Lipoprotein</fullName>
    </recommendedName>
</protein>
<dbReference type="Proteomes" id="UP000326903">
    <property type="component" value="Unassembled WGS sequence"/>
</dbReference>
<keyword evidence="2" id="KW-1185">Reference proteome</keyword>
<proteinExistence type="predicted"/>